<dbReference type="InterPro" id="IPR007621">
    <property type="entry name" value="TPM_dom"/>
</dbReference>
<keyword evidence="2" id="KW-0472">Membrane</keyword>
<evidence type="ECO:0000256" key="1">
    <source>
        <dbReference type="SAM" id="MobiDB-lite"/>
    </source>
</evidence>
<evidence type="ECO:0000256" key="3">
    <source>
        <dbReference type="SAM" id="SignalP"/>
    </source>
</evidence>
<evidence type="ECO:0000259" key="4">
    <source>
        <dbReference type="Pfam" id="PF04536"/>
    </source>
</evidence>
<feature type="signal peptide" evidence="3">
    <location>
        <begin position="1"/>
        <end position="23"/>
    </location>
</feature>
<organism evidence="5 6">
    <name type="scientific">Pedobacter westerhofensis</name>
    <dbReference type="NCBI Taxonomy" id="425512"/>
    <lineage>
        <taxon>Bacteria</taxon>
        <taxon>Pseudomonadati</taxon>
        <taxon>Bacteroidota</taxon>
        <taxon>Sphingobacteriia</taxon>
        <taxon>Sphingobacteriales</taxon>
        <taxon>Sphingobacteriaceae</taxon>
        <taxon>Pedobacter</taxon>
    </lineage>
</organism>
<feature type="region of interest" description="Disordered" evidence="1">
    <location>
        <begin position="443"/>
        <end position="476"/>
    </location>
</feature>
<feature type="compositionally biased region" description="Low complexity" evidence="1">
    <location>
        <begin position="443"/>
        <end position="460"/>
    </location>
</feature>
<keyword evidence="3" id="KW-0732">Signal</keyword>
<feature type="chain" id="PRO_5021997045" evidence="3">
    <location>
        <begin position="24"/>
        <end position="509"/>
    </location>
</feature>
<evidence type="ECO:0000313" key="5">
    <source>
        <dbReference type="EMBL" id="SMO80845.1"/>
    </source>
</evidence>
<feature type="transmembrane region" description="Helical" evidence="2">
    <location>
        <begin position="246"/>
        <end position="265"/>
    </location>
</feature>
<gene>
    <name evidence="5" type="ORF">SAMN06265348_107310</name>
</gene>
<feature type="transmembrane region" description="Helical" evidence="2">
    <location>
        <begin position="189"/>
        <end position="208"/>
    </location>
</feature>
<dbReference type="OrthoDB" id="9810918at2"/>
<keyword evidence="2" id="KW-1133">Transmembrane helix</keyword>
<feature type="transmembrane region" description="Helical" evidence="2">
    <location>
        <begin position="220"/>
        <end position="240"/>
    </location>
</feature>
<sequence>MFKNLILTTTLLFAVLWCFSVQAAIPVDSIVDPRTAGTGYISDVNHALDNSTAGKVNEILKRLDEEKKAQVAVVIINTIGDGVPKDFATELFRDWKIGYKGLNNGLLVLIIKDQRRVEIEVGYGLEGSIPDIISNHIQQQAMIPNLKKGDYDAAVLEGVKMISGILTDGATHQDSKPVYNNEKEQNRQMLSLIFCALYVVFTFVFVILARKPKLRRSSLLVIISVIAGPVIFVILLGTLSPLKINFVFVLLAIYFCWAIFYGFYFNNIQVLDPREETHNPRQIQYSKWNTAMQGLKTYTIFFPFPILIFFYRKVQKKMKDLRYSPYLCEQCKKEMQLVTMDSASYLTDGEKMAEQLGTVTYDIWKCENGHAPLKVPFIKEGSEFCECQKCKNLTAHIVSHTIENEADYLHKGSGIYHYACQYCKAEFNVSFVIPQMIAGYSGNSSSDSDSDSGSSGSSDSWGGGSSGGGGSGSNWEKLTKAKTSTLRIKNLIPLSMNNGSAYRGSRQRI</sequence>
<reference evidence="5 6" key="1">
    <citation type="submission" date="2017-05" db="EMBL/GenBank/DDBJ databases">
        <authorList>
            <person name="Varghese N."/>
            <person name="Submissions S."/>
        </authorList>
    </citation>
    <scope>NUCLEOTIDE SEQUENCE [LARGE SCALE GENOMIC DNA]</scope>
    <source>
        <strain evidence="5 6">DSM 19036</strain>
    </source>
</reference>
<protein>
    <submittedName>
        <fullName evidence="5">Uncharacterized membrane protein YgcG, contains a TPM-fold domain</fullName>
    </submittedName>
</protein>
<name>A0A521EA73_9SPHI</name>
<evidence type="ECO:0000256" key="2">
    <source>
        <dbReference type="SAM" id="Phobius"/>
    </source>
</evidence>
<dbReference type="Gene3D" id="3.10.310.50">
    <property type="match status" value="1"/>
</dbReference>
<keyword evidence="6" id="KW-1185">Reference proteome</keyword>
<dbReference type="Proteomes" id="UP000320300">
    <property type="component" value="Unassembled WGS sequence"/>
</dbReference>
<dbReference type="Pfam" id="PF04536">
    <property type="entry name" value="TPM_phosphatase"/>
    <property type="match status" value="1"/>
</dbReference>
<keyword evidence="2" id="KW-0812">Transmembrane</keyword>
<proteinExistence type="predicted"/>
<accession>A0A521EA73</accession>
<evidence type="ECO:0000313" key="6">
    <source>
        <dbReference type="Proteomes" id="UP000320300"/>
    </source>
</evidence>
<dbReference type="PANTHER" id="PTHR30373:SF2">
    <property type="entry name" value="UPF0603 PROTEIN YGCG"/>
    <property type="match status" value="1"/>
</dbReference>
<feature type="compositionally biased region" description="Gly residues" evidence="1">
    <location>
        <begin position="461"/>
        <end position="472"/>
    </location>
</feature>
<feature type="transmembrane region" description="Helical" evidence="2">
    <location>
        <begin position="295"/>
        <end position="312"/>
    </location>
</feature>
<dbReference type="AlphaFoldDB" id="A0A521EA73"/>
<feature type="domain" description="TPM" evidence="4">
    <location>
        <begin position="42"/>
        <end position="163"/>
    </location>
</feature>
<dbReference type="RefSeq" id="WP_142529116.1">
    <property type="nucleotide sequence ID" value="NZ_CBCSJO010000007.1"/>
</dbReference>
<dbReference type="EMBL" id="FXTN01000007">
    <property type="protein sequence ID" value="SMO80845.1"/>
    <property type="molecule type" value="Genomic_DNA"/>
</dbReference>
<dbReference type="PANTHER" id="PTHR30373">
    <property type="entry name" value="UPF0603 PROTEIN YGCG"/>
    <property type="match status" value="1"/>
</dbReference>